<dbReference type="AlphaFoldDB" id="A0A165AP08"/>
<accession>A0A165AP08</accession>
<dbReference type="RefSeq" id="XP_040757121.1">
    <property type="nucleotide sequence ID" value="XM_040910396.1"/>
</dbReference>
<dbReference type="EMBL" id="KV427954">
    <property type="protein sequence ID" value="KZS99380.1"/>
    <property type="molecule type" value="Genomic_DNA"/>
</dbReference>
<protein>
    <submittedName>
        <fullName evidence="1">Uncharacterized protein</fullName>
    </submittedName>
</protein>
<dbReference type="Proteomes" id="UP000076871">
    <property type="component" value="Unassembled WGS sequence"/>
</dbReference>
<organism evidence="1 2">
    <name type="scientific">Laetiporus sulphureus 93-53</name>
    <dbReference type="NCBI Taxonomy" id="1314785"/>
    <lineage>
        <taxon>Eukaryota</taxon>
        <taxon>Fungi</taxon>
        <taxon>Dikarya</taxon>
        <taxon>Basidiomycota</taxon>
        <taxon>Agaricomycotina</taxon>
        <taxon>Agaricomycetes</taxon>
        <taxon>Polyporales</taxon>
        <taxon>Laetiporus</taxon>
    </lineage>
</organism>
<gene>
    <name evidence="1" type="ORF">LAESUDRAFT_733134</name>
</gene>
<evidence type="ECO:0000313" key="2">
    <source>
        <dbReference type="Proteomes" id="UP000076871"/>
    </source>
</evidence>
<keyword evidence="2" id="KW-1185">Reference proteome</keyword>
<proteinExistence type="predicted"/>
<dbReference type="InParanoid" id="A0A165AP08"/>
<dbReference type="GeneID" id="63827425"/>
<sequence length="102" mass="11409">MSTTSSQLLRMNNSLRCGLLTITPVFLHCWSARQSVSSVIQEIIPKWHRMHARICNKGDLLECREEIGQCRGVSAGSRALISCEVTSEYTQSHGGRLTCERS</sequence>
<reference evidence="1 2" key="1">
    <citation type="journal article" date="2016" name="Mol. Biol. Evol.">
        <title>Comparative Genomics of Early-Diverging Mushroom-Forming Fungi Provides Insights into the Origins of Lignocellulose Decay Capabilities.</title>
        <authorList>
            <person name="Nagy L.G."/>
            <person name="Riley R."/>
            <person name="Tritt A."/>
            <person name="Adam C."/>
            <person name="Daum C."/>
            <person name="Floudas D."/>
            <person name="Sun H."/>
            <person name="Yadav J.S."/>
            <person name="Pangilinan J."/>
            <person name="Larsson K.H."/>
            <person name="Matsuura K."/>
            <person name="Barry K."/>
            <person name="Labutti K."/>
            <person name="Kuo R."/>
            <person name="Ohm R.A."/>
            <person name="Bhattacharya S.S."/>
            <person name="Shirouzu T."/>
            <person name="Yoshinaga Y."/>
            <person name="Martin F.M."/>
            <person name="Grigoriev I.V."/>
            <person name="Hibbett D.S."/>
        </authorList>
    </citation>
    <scope>NUCLEOTIDE SEQUENCE [LARGE SCALE GENOMIC DNA]</scope>
    <source>
        <strain evidence="1 2">93-53</strain>
    </source>
</reference>
<name>A0A165AP08_9APHY</name>
<evidence type="ECO:0000313" key="1">
    <source>
        <dbReference type="EMBL" id="KZS99380.1"/>
    </source>
</evidence>